<gene>
    <name evidence="7 9" type="primary">tpiA</name>
    <name evidence="9" type="ORF">SIN8267_02354</name>
</gene>
<comment type="pathway">
    <text evidence="7 8">Carbohydrate degradation; glycolysis; D-glyceraldehyde 3-phosphate from glycerone phosphate: step 1/1.</text>
</comment>
<evidence type="ECO:0000256" key="6">
    <source>
        <dbReference type="ARBA" id="ARBA00023235"/>
    </source>
</evidence>
<comment type="pathway">
    <text evidence="1">Carbohydrate metabolism; erythritol degradation.</text>
</comment>
<dbReference type="InterPro" id="IPR022896">
    <property type="entry name" value="TrioseP_Isoase_bac/euk"/>
</dbReference>
<dbReference type="EC" id="5.3.1.1" evidence="7 8"/>
<feature type="binding site" evidence="7">
    <location>
        <position position="201"/>
    </location>
    <ligand>
        <name>substrate</name>
    </ligand>
</feature>
<evidence type="ECO:0000313" key="10">
    <source>
        <dbReference type="Proteomes" id="UP000838100"/>
    </source>
</evidence>
<keyword evidence="3 7" id="KW-0312">Gluconeogenesis</keyword>
<comment type="caution">
    <text evidence="9">The sequence shown here is derived from an EMBL/GenBank/DDBJ whole genome shotgun (WGS) entry which is preliminary data.</text>
</comment>
<comment type="function">
    <text evidence="7">Involved in the gluconeogenesis. Catalyzes stereospecifically the conversion of dihydroxyacetone phosphate (DHAP) to D-glyceraldehyde-3-phosphate (G3P).</text>
</comment>
<reference evidence="9" key="1">
    <citation type="submission" date="2021-12" db="EMBL/GenBank/DDBJ databases">
        <authorList>
            <person name="Rodrigo-Torres L."/>
            <person name="Arahal R. D."/>
            <person name="Lucena T."/>
        </authorList>
    </citation>
    <scope>NUCLEOTIDE SEQUENCE</scope>
    <source>
        <strain evidence="9">CECT 8267</strain>
    </source>
</reference>
<dbReference type="NCBIfam" id="TIGR00419">
    <property type="entry name" value="tim"/>
    <property type="match status" value="1"/>
</dbReference>
<accession>A0ABM9AG95</accession>
<evidence type="ECO:0000256" key="5">
    <source>
        <dbReference type="ARBA" id="ARBA00023152"/>
    </source>
</evidence>
<dbReference type="InterPro" id="IPR020861">
    <property type="entry name" value="Triosephosphate_isomerase_AS"/>
</dbReference>
<dbReference type="PANTHER" id="PTHR21139">
    <property type="entry name" value="TRIOSEPHOSPHATE ISOMERASE"/>
    <property type="match status" value="1"/>
</dbReference>
<proteinExistence type="inferred from homology"/>
<feature type="active site" description="Electrophile" evidence="7">
    <location>
        <position position="84"/>
    </location>
</feature>
<dbReference type="PROSITE" id="PS51440">
    <property type="entry name" value="TIM_2"/>
    <property type="match status" value="1"/>
</dbReference>
<evidence type="ECO:0000256" key="3">
    <source>
        <dbReference type="ARBA" id="ARBA00022432"/>
    </source>
</evidence>
<comment type="subcellular location">
    <subcellularLocation>
        <location evidence="7 8">Cytoplasm</location>
    </subcellularLocation>
</comment>
<dbReference type="HAMAP" id="MF_00147_B">
    <property type="entry name" value="TIM_B"/>
    <property type="match status" value="1"/>
</dbReference>
<comment type="catalytic activity">
    <reaction evidence="7 8">
        <text>D-glyceraldehyde 3-phosphate = dihydroxyacetone phosphate</text>
        <dbReference type="Rhea" id="RHEA:18585"/>
        <dbReference type="ChEBI" id="CHEBI:57642"/>
        <dbReference type="ChEBI" id="CHEBI:59776"/>
        <dbReference type="EC" id="5.3.1.1"/>
    </reaction>
</comment>
<dbReference type="PANTHER" id="PTHR21139:SF42">
    <property type="entry name" value="TRIOSEPHOSPHATE ISOMERASE"/>
    <property type="match status" value="1"/>
</dbReference>
<dbReference type="CDD" id="cd00311">
    <property type="entry name" value="TIM"/>
    <property type="match status" value="1"/>
</dbReference>
<comment type="pathway">
    <text evidence="7 8">Carbohydrate biosynthesis; gluconeogenesis.</text>
</comment>
<sequence length="239" mass="24795">MNGSDESIRELVSGLVAEAADSVQATVAVCPPFIYLTTVAKLLADSAIELGAQNCSAESSGAYTGEVSVEMLADVGSRYVLVGHSERRALFGETDQDVGSKFLAVKAADLTPVLCVGEDLAQREAGDALSVIESQLNAVAGMSDANVFDSAVIAYEPVWAIGTGKTASPEQAQEVHQFIRAFVEKTNAQVAAKVQILYGGSVKASNAEELFSQRDIDGALVGGAALNAVEFATICKATS</sequence>
<evidence type="ECO:0000256" key="4">
    <source>
        <dbReference type="ARBA" id="ARBA00022490"/>
    </source>
</evidence>
<comment type="similarity">
    <text evidence="2 7 8">Belongs to the triosephosphate isomerase family.</text>
</comment>
<evidence type="ECO:0000256" key="7">
    <source>
        <dbReference type="HAMAP-Rule" id="MF_00147"/>
    </source>
</evidence>
<keyword evidence="10" id="KW-1185">Reference proteome</keyword>
<evidence type="ECO:0000256" key="8">
    <source>
        <dbReference type="RuleBase" id="RU363013"/>
    </source>
</evidence>
<evidence type="ECO:0000256" key="2">
    <source>
        <dbReference type="ARBA" id="ARBA00007422"/>
    </source>
</evidence>
<evidence type="ECO:0000313" key="9">
    <source>
        <dbReference type="EMBL" id="CAH0992237.1"/>
    </source>
</evidence>
<evidence type="ECO:0000256" key="1">
    <source>
        <dbReference type="ARBA" id="ARBA00004939"/>
    </source>
</evidence>
<feature type="active site" description="Proton acceptor" evidence="7">
    <location>
        <position position="156"/>
    </location>
</feature>
<dbReference type="EMBL" id="CAKLPX010000002">
    <property type="protein sequence ID" value="CAH0992237.1"/>
    <property type="molecule type" value="Genomic_DNA"/>
</dbReference>
<keyword evidence="6 7" id="KW-0413">Isomerase</keyword>
<name>A0ABM9AG95_9GAMM</name>
<dbReference type="SUPFAM" id="SSF51351">
    <property type="entry name" value="Triosephosphate isomerase (TIM)"/>
    <property type="match status" value="1"/>
</dbReference>
<comment type="subunit">
    <text evidence="7 8">Homodimer.</text>
</comment>
<comment type="caution">
    <text evidence="7">Lacks conserved residue(s) required for the propagation of feature annotation.</text>
</comment>
<keyword evidence="5 7" id="KW-0324">Glycolysis</keyword>
<organism evidence="9 10">
    <name type="scientific">Sinobacterium norvegicum</name>
    <dbReference type="NCBI Taxonomy" id="1641715"/>
    <lineage>
        <taxon>Bacteria</taxon>
        <taxon>Pseudomonadati</taxon>
        <taxon>Pseudomonadota</taxon>
        <taxon>Gammaproteobacteria</taxon>
        <taxon>Cellvibrionales</taxon>
        <taxon>Spongiibacteraceae</taxon>
        <taxon>Sinobacterium</taxon>
    </lineage>
</organism>
<protein>
    <recommendedName>
        <fullName evidence="7 8">Triosephosphate isomerase</fullName>
        <shortName evidence="7">TIM</shortName>
        <shortName evidence="7">TPI</shortName>
        <ecNumber evidence="7 8">5.3.1.1</ecNumber>
    </recommendedName>
    <alternativeName>
        <fullName evidence="7">Triose-phosphate isomerase</fullName>
    </alternativeName>
</protein>
<dbReference type="InterPro" id="IPR035990">
    <property type="entry name" value="TIM_sf"/>
</dbReference>
<dbReference type="Proteomes" id="UP000838100">
    <property type="component" value="Unassembled WGS sequence"/>
</dbReference>
<keyword evidence="4 7" id="KW-0963">Cytoplasm</keyword>
<dbReference type="Pfam" id="PF00121">
    <property type="entry name" value="TIM"/>
    <property type="match status" value="1"/>
</dbReference>
<dbReference type="Gene3D" id="3.20.20.70">
    <property type="entry name" value="Aldolase class I"/>
    <property type="match status" value="1"/>
</dbReference>
<dbReference type="InterPro" id="IPR000652">
    <property type="entry name" value="Triosephosphate_isomerase"/>
</dbReference>
<feature type="binding site" evidence="7">
    <location>
        <begin position="222"/>
        <end position="223"/>
    </location>
    <ligand>
        <name>substrate</name>
    </ligand>
</feature>
<dbReference type="PROSITE" id="PS00171">
    <property type="entry name" value="TIM_1"/>
    <property type="match status" value="1"/>
</dbReference>
<dbReference type="GO" id="GO:0004807">
    <property type="term" value="F:triose-phosphate isomerase activity"/>
    <property type="evidence" value="ECO:0007669"/>
    <property type="project" value="UniProtKB-EC"/>
</dbReference>
<dbReference type="InterPro" id="IPR013785">
    <property type="entry name" value="Aldolase_TIM"/>
</dbReference>
<feature type="binding site" evidence="7">
    <location>
        <position position="162"/>
    </location>
    <ligand>
        <name>substrate</name>
    </ligand>
</feature>